<dbReference type="Proteomes" id="UP000515204">
    <property type="component" value="Unplaced"/>
</dbReference>
<evidence type="ECO:0000256" key="10">
    <source>
        <dbReference type="ARBA" id="ARBA00053709"/>
    </source>
</evidence>
<evidence type="ECO:0000256" key="14">
    <source>
        <dbReference type="ARBA" id="ARBA00075153"/>
    </source>
</evidence>
<dbReference type="Gene3D" id="3.30.70.580">
    <property type="entry name" value="Pseudouridine synthase I, catalytic domain, N-terminal subdomain"/>
    <property type="match status" value="1"/>
</dbReference>
<dbReference type="GeneID" id="106751907"/>
<dbReference type="CDD" id="cd02568">
    <property type="entry name" value="PseudoU_synth_PUS1_PUS2"/>
    <property type="match status" value="1"/>
</dbReference>
<evidence type="ECO:0000256" key="15">
    <source>
        <dbReference type="ARBA" id="ARBA00079087"/>
    </source>
</evidence>
<dbReference type="GO" id="GO:0005634">
    <property type="term" value="C:nucleus"/>
    <property type="evidence" value="ECO:0007669"/>
    <property type="project" value="UniProtKB-SubCell"/>
</dbReference>
<reference evidence="22" key="1">
    <citation type="submission" date="2025-08" db="UniProtKB">
        <authorList>
            <consortium name="RefSeq"/>
        </authorList>
    </citation>
    <scope>IDENTIFICATION</scope>
</reference>
<keyword evidence="7" id="KW-0539">Nucleus</keyword>
<evidence type="ECO:0000256" key="9">
    <source>
        <dbReference type="ARBA" id="ARBA00052184"/>
    </source>
</evidence>
<dbReference type="NCBIfam" id="TIGR00071">
    <property type="entry name" value="hisT_truA"/>
    <property type="match status" value="1"/>
</dbReference>
<dbReference type="InterPro" id="IPR020095">
    <property type="entry name" value="PsdUridine_synth_TruA_C"/>
</dbReference>
<dbReference type="AlphaFoldDB" id="A0A6P3YC47"/>
<dbReference type="InterPro" id="IPR020103">
    <property type="entry name" value="PsdUridine_synth_cat_dom_sf"/>
</dbReference>
<comment type="catalytic activity">
    <reaction evidence="9">
        <text>uridine(38/39/40) in tRNA = pseudouridine(38/39/40) in tRNA</text>
        <dbReference type="Rhea" id="RHEA:22376"/>
        <dbReference type="Rhea" id="RHEA-COMP:10085"/>
        <dbReference type="Rhea" id="RHEA-COMP:10087"/>
        <dbReference type="ChEBI" id="CHEBI:65314"/>
        <dbReference type="ChEBI" id="CHEBI:65315"/>
        <dbReference type="EC" id="5.4.99.12"/>
    </reaction>
</comment>
<dbReference type="EC" id="5.4.99.12" evidence="12"/>
<dbReference type="InterPro" id="IPR001406">
    <property type="entry name" value="PsdUridine_synth_TruA"/>
</dbReference>
<dbReference type="SUPFAM" id="SSF55120">
    <property type="entry name" value="Pseudouridine synthase"/>
    <property type="match status" value="1"/>
</dbReference>
<keyword evidence="5" id="KW-0819">tRNA processing</keyword>
<dbReference type="Pfam" id="PF01416">
    <property type="entry name" value="PseudoU_synth_1"/>
    <property type="match status" value="1"/>
</dbReference>
<dbReference type="PANTHER" id="PTHR11142:SF4">
    <property type="entry name" value="PSEUDOURIDYLATE SYNTHASE 1 HOMOLOG"/>
    <property type="match status" value="1"/>
</dbReference>
<keyword evidence="21" id="KW-1185">Reference proteome</keyword>
<dbReference type="KEGG" id="dqu:106751907"/>
<dbReference type="RefSeq" id="XP_014488651.1">
    <property type="nucleotide sequence ID" value="XM_014633165.1"/>
</dbReference>
<evidence type="ECO:0000256" key="7">
    <source>
        <dbReference type="ARBA" id="ARBA00023242"/>
    </source>
</evidence>
<dbReference type="FunFam" id="3.30.70.580:FF:000002">
    <property type="entry name" value="tRNA pseudouridine synthase"/>
    <property type="match status" value="1"/>
</dbReference>
<dbReference type="InterPro" id="IPR020097">
    <property type="entry name" value="PsdUridine_synth_TruA_a/b_dom"/>
</dbReference>
<feature type="binding site" evidence="19">
    <location>
        <position position="195"/>
    </location>
    <ligand>
        <name>substrate</name>
    </ligand>
</feature>
<keyword evidence="4" id="KW-0507">mRNA processing</keyword>
<evidence type="ECO:0000256" key="11">
    <source>
        <dbReference type="ARBA" id="ARBA00064589"/>
    </source>
</evidence>
<dbReference type="GO" id="GO:0006397">
    <property type="term" value="P:mRNA processing"/>
    <property type="evidence" value="ECO:0007669"/>
    <property type="project" value="UniProtKB-KW"/>
</dbReference>
<name>A0A6P3YC47_DINQU</name>
<comment type="catalytic activity">
    <reaction evidence="8">
        <text>a uridine in tRNA = a pseudouridine in tRNA</text>
        <dbReference type="Rhea" id="RHEA:54572"/>
        <dbReference type="Rhea" id="RHEA-COMP:13339"/>
        <dbReference type="Rhea" id="RHEA-COMP:13934"/>
        <dbReference type="ChEBI" id="CHEBI:65314"/>
        <dbReference type="ChEBI" id="CHEBI:65315"/>
    </reaction>
</comment>
<comment type="catalytic activity">
    <reaction evidence="1">
        <text>a uridine in mRNA = a pseudouridine in mRNA</text>
        <dbReference type="Rhea" id="RHEA:56644"/>
        <dbReference type="Rhea" id="RHEA-COMP:14658"/>
        <dbReference type="Rhea" id="RHEA-COMP:14659"/>
        <dbReference type="ChEBI" id="CHEBI:65314"/>
        <dbReference type="ChEBI" id="CHEBI:65315"/>
    </reaction>
</comment>
<evidence type="ECO:0000256" key="5">
    <source>
        <dbReference type="ARBA" id="ARBA00022694"/>
    </source>
</evidence>
<evidence type="ECO:0000256" key="6">
    <source>
        <dbReference type="ARBA" id="ARBA00023235"/>
    </source>
</evidence>
<organism evidence="21 22">
    <name type="scientific">Dinoponera quadriceps</name>
    <name type="common">South American ant</name>
    <dbReference type="NCBI Taxonomy" id="609295"/>
    <lineage>
        <taxon>Eukaryota</taxon>
        <taxon>Metazoa</taxon>
        <taxon>Ecdysozoa</taxon>
        <taxon>Arthropoda</taxon>
        <taxon>Hexapoda</taxon>
        <taxon>Insecta</taxon>
        <taxon>Pterygota</taxon>
        <taxon>Neoptera</taxon>
        <taxon>Endopterygota</taxon>
        <taxon>Hymenoptera</taxon>
        <taxon>Apocrita</taxon>
        <taxon>Aculeata</taxon>
        <taxon>Formicoidea</taxon>
        <taxon>Formicidae</taxon>
        <taxon>Ponerinae</taxon>
        <taxon>Ponerini</taxon>
        <taxon>Dinoponera</taxon>
    </lineage>
</organism>
<comment type="function">
    <text evidence="10">Pseudouridylate synthase that catalyzes pseudouridylation of tRNAs and mRNAs. Acts on positions 27/28 in the anticodon stem and also positions 34 and 36 in the anticodon of an intron containing tRNA. Also catalyzes pseudouridylation of mRNAs: mediates pseudouridylation of mRNAs with the consensus sequence 5'-UGUAG-3'. Acts as a regulator of pre-mRNA splicing by mediating pseudouridylation of pre-mRNAs at locations associated with alternatively spliced regions. Pseudouridylation of pre-mRNAs near splice sites directly regulates mRNA splicing and mRNA 3'-end processing. Involved in regulation of nuclear receptor activity through pseudouridylation of SRA1 mRNA.</text>
</comment>
<dbReference type="PANTHER" id="PTHR11142">
    <property type="entry name" value="PSEUDOURIDYLATE SYNTHASE"/>
    <property type="match status" value="1"/>
</dbReference>
<dbReference type="GO" id="GO:0031119">
    <property type="term" value="P:tRNA pseudouridine synthesis"/>
    <property type="evidence" value="ECO:0007669"/>
    <property type="project" value="InterPro"/>
</dbReference>
<evidence type="ECO:0000256" key="18">
    <source>
        <dbReference type="PIRSR" id="PIRSR641708-1"/>
    </source>
</evidence>
<comment type="similarity">
    <text evidence="3">Belongs to the tRNA pseudouridine synthase TruA family.</text>
</comment>
<evidence type="ECO:0000313" key="21">
    <source>
        <dbReference type="Proteomes" id="UP000515204"/>
    </source>
</evidence>
<comment type="subcellular location">
    <subcellularLocation>
        <location evidence="2">Nucleus</location>
    </subcellularLocation>
</comment>
<proteinExistence type="inferred from homology"/>
<dbReference type="GO" id="GO:0003723">
    <property type="term" value="F:RNA binding"/>
    <property type="evidence" value="ECO:0007669"/>
    <property type="project" value="InterPro"/>
</dbReference>
<dbReference type="CTD" id="80324"/>
<dbReference type="GO" id="GO:1990481">
    <property type="term" value="P:mRNA pseudouridine synthesis"/>
    <property type="evidence" value="ECO:0007669"/>
    <property type="project" value="TreeGrafter"/>
</dbReference>
<accession>A0A6P3YC47</accession>
<evidence type="ECO:0000256" key="13">
    <source>
        <dbReference type="ARBA" id="ARBA00068582"/>
    </source>
</evidence>
<keyword evidence="6" id="KW-0413">Isomerase</keyword>
<dbReference type="InterPro" id="IPR041708">
    <property type="entry name" value="PUS1/PUS2-like"/>
</dbReference>
<feature type="domain" description="Pseudouridine synthase I TruA alpha/beta" evidence="20">
    <location>
        <begin position="251"/>
        <end position="356"/>
    </location>
</feature>
<evidence type="ECO:0000256" key="1">
    <source>
        <dbReference type="ARBA" id="ARBA00001166"/>
    </source>
</evidence>
<comment type="subunit">
    <text evidence="11">Monomer. Forms a complex with RARG and the SRA1 RNA in the nucleus.</text>
</comment>
<evidence type="ECO:0000259" key="20">
    <source>
        <dbReference type="Pfam" id="PF01416"/>
    </source>
</evidence>
<dbReference type="HAMAP" id="MF_00171">
    <property type="entry name" value="TruA"/>
    <property type="match status" value="1"/>
</dbReference>
<dbReference type="Gene3D" id="3.30.70.660">
    <property type="entry name" value="Pseudouridine synthase I, catalytic domain, C-terminal subdomain"/>
    <property type="match status" value="1"/>
</dbReference>
<evidence type="ECO:0000256" key="17">
    <source>
        <dbReference type="ARBA" id="ARBA00081344"/>
    </source>
</evidence>
<dbReference type="FunFam" id="3.30.70.660:FF:000002">
    <property type="entry name" value="tRNA pseudouridine synthase"/>
    <property type="match status" value="1"/>
</dbReference>
<evidence type="ECO:0000256" key="3">
    <source>
        <dbReference type="ARBA" id="ARBA00009375"/>
    </source>
</evidence>
<gene>
    <name evidence="22" type="primary">LOC106751907</name>
</gene>
<protein>
    <recommendedName>
        <fullName evidence="13">Pseudouridylate synthase 1 homolog</fullName>
        <ecNumber evidence="12">5.4.99.12</ecNumber>
    </recommendedName>
    <alternativeName>
        <fullName evidence="14">tRNA pseudouridine synthase 1</fullName>
    </alternativeName>
    <alternativeName>
        <fullName evidence="17">tRNA pseudouridine(38-40) synthase</fullName>
    </alternativeName>
    <alternativeName>
        <fullName evidence="15">tRNA pseudouridylate synthase I</fullName>
    </alternativeName>
    <alternativeName>
        <fullName evidence="16">tRNA-uridine isomerase I</fullName>
    </alternativeName>
</protein>
<sequence length="434" mass="50339">MLRETKHRLLNSFTVYWVKFQLDKIYNGLNSCKTMSMTSLIKSDVNITRGDKRSILDSDNENEIKVQKTEVGEVAVERIKRKNYVIMLGYLGKNYYGMQRNPGVKTIEEDLVNALLKANLITTEHFENLRAINFQRAARTDKGVSAIRQIVSLKLPENPDKTIINQFLPDVIRVFGIKRVTKGFNSKNQCDARTYRYIIPSFVFALENQNLLKTEEIDIDERVKQLSTIDGKPCTDYRLSTESLNRLNSILKLLEGTHNFHNFTSKTRPLDPRARRYIISFRCVDTFVSKDVEFVILEIKGQSFMLHQIRKMVAIVVAVARNIIPEETINEAFKIRKIDIPIAPSLGLCLCHVHYEYYAKRYGTDGMHETLDWKECEEEVEKFQKEYILQYIIDTEISENTSLKWVATLPEYAFCNTEQLPAENDGEETVDNDM</sequence>
<evidence type="ECO:0000256" key="8">
    <source>
        <dbReference type="ARBA" id="ARBA00036943"/>
    </source>
</evidence>
<dbReference type="GO" id="GO:0160147">
    <property type="term" value="F:tRNA pseudouridine(38-40) synthase activity"/>
    <property type="evidence" value="ECO:0007669"/>
    <property type="project" value="UniProtKB-EC"/>
</dbReference>
<feature type="active site" description="Nucleophile" evidence="18">
    <location>
        <position position="141"/>
    </location>
</feature>
<dbReference type="InterPro" id="IPR020094">
    <property type="entry name" value="TruA/RsuA/RluB/E/F_N"/>
</dbReference>
<evidence type="ECO:0000256" key="16">
    <source>
        <dbReference type="ARBA" id="ARBA00080849"/>
    </source>
</evidence>
<evidence type="ECO:0000256" key="2">
    <source>
        <dbReference type="ARBA" id="ARBA00004123"/>
    </source>
</evidence>
<evidence type="ECO:0000256" key="12">
    <source>
        <dbReference type="ARBA" id="ARBA00066509"/>
    </source>
</evidence>
<evidence type="ECO:0000256" key="4">
    <source>
        <dbReference type="ARBA" id="ARBA00022664"/>
    </source>
</evidence>
<evidence type="ECO:0000256" key="19">
    <source>
        <dbReference type="PIRSR" id="PIRSR641708-2"/>
    </source>
</evidence>
<dbReference type="OrthoDB" id="10256309at2759"/>
<evidence type="ECO:0000313" key="22">
    <source>
        <dbReference type="RefSeq" id="XP_014488651.1"/>
    </source>
</evidence>